<evidence type="ECO:0000256" key="1">
    <source>
        <dbReference type="PIRNR" id="PIRNR006221"/>
    </source>
</evidence>
<dbReference type="Gene3D" id="3.30.200.20">
    <property type="entry name" value="Phosphorylase Kinase, domain 1"/>
    <property type="match status" value="1"/>
</dbReference>
<evidence type="ECO:0000313" key="2">
    <source>
        <dbReference type="EMBL" id="USS92777.1"/>
    </source>
</evidence>
<dbReference type="PANTHER" id="PTHR12149:SF8">
    <property type="entry name" value="PROTEIN-RIBULOSAMINE 3-KINASE"/>
    <property type="match status" value="1"/>
</dbReference>
<dbReference type="Proteomes" id="UP001057532">
    <property type="component" value="Chromosome"/>
</dbReference>
<keyword evidence="1 2" id="KW-0418">Kinase</keyword>
<gene>
    <name evidence="2" type="ORF">M8332_03865</name>
</gene>
<protein>
    <submittedName>
        <fullName evidence="2">Fructosamine kinase family protein</fullName>
    </submittedName>
</protein>
<dbReference type="RefSeq" id="WP_252779535.1">
    <property type="nucleotide sequence ID" value="NZ_CP097478.1"/>
</dbReference>
<keyword evidence="3" id="KW-1185">Reference proteome</keyword>
<accession>A0ABY5C360</accession>
<dbReference type="PANTHER" id="PTHR12149">
    <property type="entry name" value="FRUCTOSAMINE 3 KINASE-RELATED PROTEIN"/>
    <property type="match status" value="1"/>
</dbReference>
<name>A0ABY5C360_9LACO</name>
<dbReference type="Pfam" id="PF03881">
    <property type="entry name" value="Fructosamin_kin"/>
    <property type="match status" value="1"/>
</dbReference>
<keyword evidence="1" id="KW-0808">Transferase</keyword>
<organism evidence="2 3">
    <name type="scientific">Fructilactobacillus ixorae</name>
    <dbReference type="NCBI Taxonomy" id="1750535"/>
    <lineage>
        <taxon>Bacteria</taxon>
        <taxon>Bacillati</taxon>
        <taxon>Bacillota</taxon>
        <taxon>Bacilli</taxon>
        <taxon>Lactobacillales</taxon>
        <taxon>Lactobacillaceae</taxon>
        <taxon>Fructilactobacillus</taxon>
    </lineage>
</organism>
<dbReference type="PIRSF" id="PIRSF006221">
    <property type="entry name" value="Ketosamine-3-kinase"/>
    <property type="match status" value="1"/>
</dbReference>
<comment type="similarity">
    <text evidence="1">Belongs to the fructosamine kinase family.</text>
</comment>
<sequence length="290" mass="33045">MKKLTPAWLQQLPLQELQTVTPVSGGDINEAYQLTTKRGARYFLKVQPGRGKAFFDHEVEGLDLIGQVATVPTVIASGEIETDGYLILQWIETGNGDQFELGQMLAHVHQQQEQRFGLDHDFRLGRFPKVNQWQSNWATFFIQQRLQPLAQLAQQKGRWNQPRSAALTLIKQQLQAYATTHGIKASLLHGDLWAGNALFNHQHQPLLIDPDVYYGDREFDLGITTVFGGFTAAFYSGYQSVYPCRPGIEARLPWYRFYYVLMHVVLFGESYGTYLDQISSKLLNEGQQFS</sequence>
<dbReference type="GO" id="GO:0016301">
    <property type="term" value="F:kinase activity"/>
    <property type="evidence" value="ECO:0007669"/>
    <property type="project" value="UniProtKB-KW"/>
</dbReference>
<dbReference type="InterPro" id="IPR011009">
    <property type="entry name" value="Kinase-like_dom_sf"/>
</dbReference>
<dbReference type="EMBL" id="CP097478">
    <property type="protein sequence ID" value="USS92777.1"/>
    <property type="molecule type" value="Genomic_DNA"/>
</dbReference>
<evidence type="ECO:0000313" key="3">
    <source>
        <dbReference type="Proteomes" id="UP001057532"/>
    </source>
</evidence>
<dbReference type="SUPFAM" id="SSF56112">
    <property type="entry name" value="Protein kinase-like (PK-like)"/>
    <property type="match status" value="1"/>
</dbReference>
<proteinExistence type="inferred from homology"/>
<dbReference type="Gene3D" id="3.90.1200.10">
    <property type="match status" value="1"/>
</dbReference>
<reference evidence="2" key="1">
    <citation type="submission" date="2022-05" db="EMBL/GenBank/DDBJ databases">
        <authorList>
            <person name="Oliphant S.A."/>
            <person name="Watson-Haigh N.S."/>
            <person name="Sumby K.M."/>
            <person name="Gardner J.M."/>
            <person name="Jiranek V."/>
        </authorList>
    </citation>
    <scope>NUCLEOTIDE SEQUENCE</scope>
    <source>
        <strain evidence="2">Ru20-1</strain>
    </source>
</reference>
<dbReference type="InterPro" id="IPR016477">
    <property type="entry name" value="Fructo-/Ketosamine-3-kinase"/>
</dbReference>